<sequence>MNKVIVDSSVVVGVIIARDANVEVTLGSCYCLGVLVGFVAWSAPRRYVTKVFVGCSLALSFLVLCVVDFVP</sequence>
<gene>
    <name evidence="2" type="ORF">DERYTH_LOCUS14876</name>
</gene>
<dbReference type="AlphaFoldDB" id="A0A9N9NFZ4"/>
<protein>
    <submittedName>
        <fullName evidence="2">7960_t:CDS:1</fullName>
    </submittedName>
</protein>
<keyword evidence="1" id="KW-1133">Transmembrane helix</keyword>
<dbReference type="EMBL" id="CAJVPY010011575">
    <property type="protein sequence ID" value="CAG8728082.1"/>
    <property type="molecule type" value="Genomic_DNA"/>
</dbReference>
<comment type="caution">
    <text evidence="2">The sequence shown here is derived from an EMBL/GenBank/DDBJ whole genome shotgun (WGS) entry which is preliminary data.</text>
</comment>
<name>A0A9N9NFZ4_9GLOM</name>
<dbReference type="Proteomes" id="UP000789405">
    <property type="component" value="Unassembled WGS sequence"/>
</dbReference>
<keyword evidence="3" id="KW-1185">Reference proteome</keyword>
<feature type="transmembrane region" description="Helical" evidence="1">
    <location>
        <begin position="24"/>
        <end position="44"/>
    </location>
</feature>
<proteinExistence type="predicted"/>
<accession>A0A9N9NFZ4</accession>
<evidence type="ECO:0000313" key="3">
    <source>
        <dbReference type="Proteomes" id="UP000789405"/>
    </source>
</evidence>
<keyword evidence="1" id="KW-0472">Membrane</keyword>
<organism evidence="2 3">
    <name type="scientific">Dentiscutata erythropus</name>
    <dbReference type="NCBI Taxonomy" id="1348616"/>
    <lineage>
        <taxon>Eukaryota</taxon>
        <taxon>Fungi</taxon>
        <taxon>Fungi incertae sedis</taxon>
        <taxon>Mucoromycota</taxon>
        <taxon>Glomeromycotina</taxon>
        <taxon>Glomeromycetes</taxon>
        <taxon>Diversisporales</taxon>
        <taxon>Gigasporaceae</taxon>
        <taxon>Dentiscutata</taxon>
    </lineage>
</organism>
<feature type="transmembrane region" description="Helical" evidence="1">
    <location>
        <begin position="51"/>
        <end position="70"/>
    </location>
</feature>
<evidence type="ECO:0000313" key="2">
    <source>
        <dbReference type="EMBL" id="CAG8728082.1"/>
    </source>
</evidence>
<evidence type="ECO:0000256" key="1">
    <source>
        <dbReference type="SAM" id="Phobius"/>
    </source>
</evidence>
<keyword evidence="1" id="KW-0812">Transmembrane</keyword>
<reference evidence="2" key="1">
    <citation type="submission" date="2021-06" db="EMBL/GenBank/DDBJ databases">
        <authorList>
            <person name="Kallberg Y."/>
            <person name="Tangrot J."/>
            <person name="Rosling A."/>
        </authorList>
    </citation>
    <scope>NUCLEOTIDE SEQUENCE</scope>
    <source>
        <strain evidence="2">MA453B</strain>
    </source>
</reference>